<dbReference type="GO" id="GO:0004177">
    <property type="term" value="F:aminopeptidase activity"/>
    <property type="evidence" value="ECO:0007669"/>
    <property type="project" value="TreeGrafter"/>
</dbReference>
<feature type="compositionally biased region" description="Low complexity" evidence="2">
    <location>
        <begin position="153"/>
        <end position="162"/>
    </location>
</feature>
<dbReference type="PANTHER" id="PTHR36512:SF3">
    <property type="entry name" value="BLR5678 PROTEIN"/>
    <property type="match status" value="1"/>
</dbReference>
<sequence length="353" mass="35892">MPRARDLGIAIGTLPTGPTNSVLDVEGVGLGHATLTDGTARTGVSCLHLADDAYPRPLVGGGAVLNGLGDCTGFLSLEESGLLESPVWLTATSQVGAVYDAAFRLELERHPAIVDDVFVPVVAECDDSHLHDVRGPGVTPADVRSAREAALASRGSSSPPGEGSVGGGTGMSCLGFKGGIGTASRVVPSGQTVAVVLMTNFGQRSRLTVDGVPVGRLVPPPPADPPRPAGSCIGVVVTDAPVDPLGCERLARRVGLGLARTGSTAHHGSGEIFLAASTTARTDRDGADVGATPRLAMRALDDLFEAVVDCAEEAVLNSLLASPTMTGRHGHVSEGLDPDTVVRLLGEHGRAGH</sequence>
<dbReference type="Pfam" id="PF03576">
    <property type="entry name" value="Peptidase_S58"/>
    <property type="match status" value="1"/>
</dbReference>
<protein>
    <submittedName>
        <fullName evidence="3">S58 family peptidase</fullName>
    </submittedName>
</protein>
<evidence type="ECO:0000256" key="1">
    <source>
        <dbReference type="ARBA" id="ARBA00007068"/>
    </source>
</evidence>
<dbReference type="Proteomes" id="UP000502996">
    <property type="component" value="Chromosome"/>
</dbReference>
<dbReference type="SUPFAM" id="SSF56266">
    <property type="entry name" value="DmpA/ArgJ-like"/>
    <property type="match status" value="1"/>
</dbReference>
<dbReference type="AlphaFoldDB" id="A0A6G6WH77"/>
<organism evidence="3 4">
    <name type="scientific">Nocardioides anomalus</name>
    <dbReference type="NCBI Taxonomy" id="2712223"/>
    <lineage>
        <taxon>Bacteria</taxon>
        <taxon>Bacillati</taxon>
        <taxon>Actinomycetota</taxon>
        <taxon>Actinomycetes</taxon>
        <taxon>Propionibacteriales</taxon>
        <taxon>Nocardioidaceae</taxon>
        <taxon>Nocardioides</taxon>
    </lineage>
</organism>
<dbReference type="InterPro" id="IPR016117">
    <property type="entry name" value="ArgJ-like_dom_sf"/>
</dbReference>
<comment type="similarity">
    <text evidence="1">Belongs to the peptidase S58 family.</text>
</comment>
<gene>
    <name evidence="3" type="ORF">G5V58_18145</name>
</gene>
<name>A0A6G6WH77_9ACTN</name>
<evidence type="ECO:0000313" key="3">
    <source>
        <dbReference type="EMBL" id="QIG44445.1"/>
    </source>
</evidence>
<dbReference type="EMBL" id="CP049257">
    <property type="protein sequence ID" value="QIG44445.1"/>
    <property type="molecule type" value="Genomic_DNA"/>
</dbReference>
<dbReference type="Gene3D" id="3.60.70.12">
    <property type="entry name" value="L-amino peptidase D-ALA esterase/amidase"/>
    <property type="match status" value="1"/>
</dbReference>
<proteinExistence type="inferred from homology"/>
<dbReference type="InterPro" id="IPR005321">
    <property type="entry name" value="Peptidase_S58_DmpA"/>
</dbReference>
<reference evidence="3 4" key="1">
    <citation type="submission" date="2020-02" db="EMBL/GenBank/DDBJ databases">
        <title>Full genome sequence of Nocardioides sp. R-3366.</title>
        <authorList>
            <person name="Im W.-T."/>
        </authorList>
    </citation>
    <scope>NUCLEOTIDE SEQUENCE [LARGE SCALE GENOMIC DNA]</scope>
    <source>
        <strain evidence="3 4">R-3366</strain>
    </source>
</reference>
<dbReference type="PANTHER" id="PTHR36512">
    <property type="entry name" value="D-AMINOPEPTIDASE"/>
    <property type="match status" value="1"/>
</dbReference>
<evidence type="ECO:0000256" key="2">
    <source>
        <dbReference type="SAM" id="MobiDB-lite"/>
    </source>
</evidence>
<dbReference type="KEGG" id="nano:G5V58_18145"/>
<evidence type="ECO:0000313" key="4">
    <source>
        <dbReference type="Proteomes" id="UP000502996"/>
    </source>
</evidence>
<feature type="region of interest" description="Disordered" evidence="2">
    <location>
        <begin position="147"/>
        <end position="166"/>
    </location>
</feature>
<dbReference type="RefSeq" id="WP_165235880.1">
    <property type="nucleotide sequence ID" value="NZ_CP049257.1"/>
</dbReference>
<keyword evidence="4" id="KW-1185">Reference proteome</keyword>
<accession>A0A6G6WH77</accession>